<dbReference type="InterPro" id="IPR036163">
    <property type="entry name" value="HMA_dom_sf"/>
</dbReference>
<gene>
    <name evidence="1" type="ORF">ZOSMA_89G00600</name>
</gene>
<dbReference type="AlphaFoldDB" id="A0A0K9NM15"/>
<accession>A0A0K9NM15</accession>
<name>A0A0K9NM15_ZOSMR</name>
<keyword evidence="2" id="KW-1185">Reference proteome</keyword>
<evidence type="ECO:0000313" key="2">
    <source>
        <dbReference type="Proteomes" id="UP000036987"/>
    </source>
</evidence>
<dbReference type="STRING" id="29655.A0A0K9NM15"/>
<dbReference type="OMA" id="HKINEHH"/>
<evidence type="ECO:0000313" key="1">
    <source>
        <dbReference type="EMBL" id="KMZ57107.1"/>
    </source>
</evidence>
<organism evidence="1 2">
    <name type="scientific">Zostera marina</name>
    <name type="common">Eelgrass</name>
    <dbReference type="NCBI Taxonomy" id="29655"/>
    <lineage>
        <taxon>Eukaryota</taxon>
        <taxon>Viridiplantae</taxon>
        <taxon>Streptophyta</taxon>
        <taxon>Embryophyta</taxon>
        <taxon>Tracheophyta</taxon>
        <taxon>Spermatophyta</taxon>
        <taxon>Magnoliopsida</taxon>
        <taxon>Liliopsida</taxon>
        <taxon>Zosteraceae</taxon>
        <taxon>Zostera</taxon>
    </lineage>
</organism>
<dbReference type="Proteomes" id="UP000036987">
    <property type="component" value="Unassembled WGS sequence"/>
</dbReference>
<protein>
    <recommendedName>
        <fullName evidence="3">HMA domain-containing protein</fullName>
    </recommendedName>
</protein>
<dbReference type="EMBL" id="LFYR01002109">
    <property type="protein sequence ID" value="KMZ57107.1"/>
    <property type="molecule type" value="Genomic_DNA"/>
</dbReference>
<proteinExistence type="predicted"/>
<comment type="caution">
    <text evidence="1">The sequence shown here is derived from an EMBL/GenBank/DDBJ whole genome shotgun (WGS) entry which is preliminary data.</text>
</comment>
<dbReference type="SUPFAM" id="SSF55008">
    <property type="entry name" value="HMA, heavy metal-associated domain"/>
    <property type="match status" value="1"/>
</dbReference>
<dbReference type="GO" id="GO:0046872">
    <property type="term" value="F:metal ion binding"/>
    <property type="evidence" value="ECO:0007669"/>
    <property type="project" value="InterPro"/>
</dbReference>
<dbReference type="OrthoDB" id="1295525at2759"/>
<sequence>MESSDKQTLRFAENLTLPSEQVIVLKASLNCDHCRYRMSQLVSKMNRLMDCVIDLHGKEVILRGDFDVQKKRRKKSASMNLIWSFLACSNCLD</sequence>
<reference evidence="2" key="1">
    <citation type="journal article" date="2016" name="Nature">
        <title>The genome of the seagrass Zostera marina reveals angiosperm adaptation to the sea.</title>
        <authorList>
            <person name="Olsen J.L."/>
            <person name="Rouze P."/>
            <person name="Verhelst B."/>
            <person name="Lin Y.-C."/>
            <person name="Bayer T."/>
            <person name="Collen J."/>
            <person name="Dattolo E."/>
            <person name="De Paoli E."/>
            <person name="Dittami S."/>
            <person name="Maumus F."/>
            <person name="Michel G."/>
            <person name="Kersting A."/>
            <person name="Lauritano C."/>
            <person name="Lohaus R."/>
            <person name="Toepel M."/>
            <person name="Tonon T."/>
            <person name="Vanneste K."/>
            <person name="Amirebrahimi M."/>
            <person name="Brakel J."/>
            <person name="Bostroem C."/>
            <person name="Chovatia M."/>
            <person name="Grimwood J."/>
            <person name="Jenkins J.W."/>
            <person name="Jueterbock A."/>
            <person name="Mraz A."/>
            <person name="Stam W.T."/>
            <person name="Tice H."/>
            <person name="Bornberg-Bauer E."/>
            <person name="Green P.J."/>
            <person name="Pearson G.A."/>
            <person name="Procaccini G."/>
            <person name="Duarte C.M."/>
            <person name="Schmutz J."/>
            <person name="Reusch T.B.H."/>
            <person name="Van de Peer Y."/>
        </authorList>
    </citation>
    <scope>NUCLEOTIDE SEQUENCE [LARGE SCALE GENOMIC DNA]</scope>
    <source>
        <strain evidence="2">cv. Finnish</strain>
    </source>
</reference>
<evidence type="ECO:0008006" key="3">
    <source>
        <dbReference type="Google" id="ProtNLM"/>
    </source>
</evidence>